<organism evidence="1 2">
    <name type="scientific">Pseudomonas chlororaphis subsp. aureofaciens</name>
    <dbReference type="NCBI Taxonomy" id="587851"/>
    <lineage>
        <taxon>Bacteria</taxon>
        <taxon>Pseudomonadati</taxon>
        <taxon>Pseudomonadota</taxon>
        <taxon>Gammaproteobacteria</taxon>
        <taxon>Pseudomonadales</taxon>
        <taxon>Pseudomonadaceae</taxon>
        <taxon>Pseudomonas</taxon>
    </lineage>
</organism>
<dbReference type="SUPFAM" id="SSF81901">
    <property type="entry name" value="HCP-like"/>
    <property type="match status" value="1"/>
</dbReference>
<dbReference type="InterPro" id="IPR011990">
    <property type="entry name" value="TPR-like_helical_dom_sf"/>
</dbReference>
<accession>A0AAD0ZB76</accession>
<proteinExistence type="predicted"/>
<evidence type="ECO:0000313" key="2">
    <source>
        <dbReference type="Proteomes" id="UP000280455"/>
    </source>
</evidence>
<gene>
    <name evidence="1" type="ORF">C4K07_1032</name>
</gene>
<name>A0AAD0ZB76_9PSED</name>
<reference evidence="1 2" key="1">
    <citation type="submission" date="2018-03" db="EMBL/GenBank/DDBJ databases">
        <title>Diversity of phytobeneficial traits revealed by whole-genome analysis of worldwide-isolated phenazine-producing Pseudomonas spp.</title>
        <authorList>
            <person name="Biessy A."/>
            <person name="Novinscak A."/>
            <person name="Blom J."/>
            <person name="Leger G."/>
            <person name="Thomashow L.S."/>
            <person name="Cazorla F.M."/>
            <person name="Josic D."/>
            <person name="Filion M."/>
        </authorList>
    </citation>
    <scope>NUCLEOTIDE SEQUENCE [LARGE SCALE GENOMIC DNA]</scope>
    <source>
        <strain evidence="1 2">ChPhzS24</strain>
    </source>
</reference>
<sequence>MLAAIQSSIREYPLKPQHLLPLALATVLIGCAPSPDEELNATLPQLSLKELLPQAVANEYCNPKLDSDLLYGIGYQLYNDDKPEQARSCLIMAAPTHDRALCYLASIAEQDSSKDSAERDRQAFGYMAYSAVKNDSCAEFGMFQNFTYGMRGQTPDSDLGLRWLERSARHGDADAQQTLVRLHSNKGNLPLAYRWAKVLDDQAQIDALKQRMNPQQLSEGEQGFEQLGKIVTSKDAVRKEAREENIAVYSANIHMEYPETFKGLSVAERHALMEQAVATVSARPEFSTRGQLYAYVIIARQAQLKQAGVDVLQNPQIVQLLSDTELQVSEAVKKADGILGQAAL</sequence>
<dbReference type="AlphaFoldDB" id="A0AAD0ZB76"/>
<protein>
    <submittedName>
        <fullName evidence="1">Uncharacterized protein</fullName>
    </submittedName>
</protein>
<evidence type="ECO:0000313" key="1">
    <source>
        <dbReference type="EMBL" id="AZE27836.1"/>
    </source>
</evidence>
<dbReference type="Proteomes" id="UP000280455">
    <property type="component" value="Chromosome"/>
</dbReference>
<dbReference type="EMBL" id="CP027750">
    <property type="protein sequence ID" value="AZE27836.1"/>
    <property type="molecule type" value="Genomic_DNA"/>
</dbReference>
<dbReference type="Gene3D" id="1.25.40.10">
    <property type="entry name" value="Tetratricopeptide repeat domain"/>
    <property type="match status" value="1"/>
</dbReference>